<evidence type="ECO:0000256" key="1">
    <source>
        <dbReference type="ARBA" id="ARBA00000815"/>
    </source>
</evidence>
<feature type="binding site" evidence="9">
    <location>
        <position position="39"/>
    </location>
    <ligand>
        <name>a divalent metal cation</name>
        <dbReference type="ChEBI" id="CHEBI:60240"/>
    </ligand>
</feature>
<evidence type="ECO:0000256" key="7">
    <source>
        <dbReference type="ARBA" id="ARBA00022741"/>
    </source>
</evidence>
<evidence type="ECO:0000256" key="9">
    <source>
        <dbReference type="HAMAP-Rule" id="MF_00060"/>
    </source>
</evidence>
<dbReference type="NCBIfam" id="TIGR00087">
    <property type="entry name" value="surE"/>
    <property type="match status" value="1"/>
</dbReference>
<dbReference type="PANTHER" id="PTHR30457">
    <property type="entry name" value="5'-NUCLEOTIDASE SURE"/>
    <property type="match status" value="1"/>
</dbReference>
<comment type="caution">
    <text evidence="11">The sequence shown here is derived from an EMBL/GenBank/DDBJ whole genome shotgun (WGS) entry which is preliminary data.</text>
</comment>
<dbReference type="SUPFAM" id="SSF64167">
    <property type="entry name" value="SurE-like"/>
    <property type="match status" value="1"/>
</dbReference>
<proteinExistence type="inferred from homology"/>
<dbReference type="GO" id="GO:0046872">
    <property type="term" value="F:metal ion binding"/>
    <property type="evidence" value="ECO:0007669"/>
    <property type="project" value="UniProtKB-UniRule"/>
</dbReference>
<evidence type="ECO:0000256" key="2">
    <source>
        <dbReference type="ARBA" id="ARBA00001946"/>
    </source>
</evidence>
<evidence type="ECO:0000256" key="5">
    <source>
        <dbReference type="ARBA" id="ARBA00022490"/>
    </source>
</evidence>
<dbReference type="Proteomes" id="UP000317716">
    <property type="component" value="Unassembled WGS sequence"/>
</dbReference>
<evidence type="ECO:0000256" key="8">
    <source>
        <dbReference type="ARBA" id="ARBA00022801"/>
    </source>
</evidence>
<dbReference type="GO" id="GO:0005737">
    <property type="term" value="C:cytoplasm"/>
    <property type="evidence" value="ECO:0007669"/>
    <property type="project" value="UniProtKB-SubCell"/>
</dbReference>
<comment type="function">
    <text evidence="9">Nucleotidase that shows phosphatase activity on nucleoside 5'-monophosphates.</text>
</comment>
<dbReference type="Pfam" id="PF01975">
    <property type="entry name" value="SurE"/>
    <property type="match status" value="1"/>
</dbReference>
<feature type="domain" description="Survival protein SurE-like phosphatase/nucleotidase" evidence="10">
    <location>
        <begin position="3"/>
        <end position="183"/>
    </location>
</feature>
<dbReference type="NCBIfam" id="NF001490">
    <property type="entry name" value="PRK00346.1-4"/>
    <property type="match status" value="1"/>
</dbReference>
<comment type="catalytic activity">
    <reaction evidence="1 9">
        <text>a ribonucleoside 5'-phosphate + H2O = a ribonucleoside + phosphate</text>
        <dbReference type="Rhea" id="RHEA:12484"/>
        <dbReference type="ChEBI" id="CHEBI:15377"/>
        <dbReference type="ChEBI" id="CHEBI:18254"/>
        <dbReference type="ChEBI" id="CHEBI:43474"/>
        <dbReference type="ChEBI" id="CHEBI:58043"/>
        <dbReference type="EC" id="3.1.3.5"/>
    </reaction>
</comment>
<keyword evidence="5 9" id="KW-0963">Cytoplasm</keyword>
<dbReference type="GO" id="GO:0000166">
    <property type="term" value="F:nucleotide binding"/>
    <property type="evidence" value="ECO:0007669"/>
    <property type="project" value="UniProtKB-KW"/>
</dbReference>
<evidence type="ECO:0000256" key="4">
    <source>
        <dbReference type="ARBA" id="ARBA00011062"/>
    </source>
</evidence>
<evidence type="ECO:0000256" key="3">
    <source>
        <dbReference type="ARBA" id="ARBA00004496"/>
    </source>
</evidence>
<keyword evidence="6 9" id="KW-0479">Metal-binding</keyword>
<name>A0A538SEK1_UNCEI</name>
<reference evidence="11 12" key="1">
    <citation type="journal article" date="2019" name="Nat. Microbiol.">
        <title>Mediterranean grassland soil C-N compound turnover is dependent on rainfall and depth, and is mediated by genomically divergent microorganisms.</title>
        <authorList>
            <person name="Diamond S."/>
            <person name="Andeer P.F."/>
            <person name="Li Z."/>
            <person name="Crits-Christoph A."/>
            <person name="Burstein D."/>
            <person name="Anantharaman K."/>
            <person name="Lane K.R."/>
            <person name="Thomas B.C."/>
            <person name="Pan C."/>
            <person name="Northen T.R."/>
            <person name="Banfield J.F."/>
        </authorList>
    </citation>
    <scope>NUCLEOTIDE SEQUENCE [LARGE SCALE GENOMIC DNA]</scope>
    <source>
        <strain evidence="11">WS_2</strain>
    </source>
</reference>
<evidence type="ECO:0000259" key="10">
    <source>
        <dbReference type="Pfam" id="PF01975"/>
    </source>
</evidence>
<feature type="binding site" evidence="9">
    <location>
        <position position="8"/>
    </location>
    <ligand>
        <name>a divalent metal cation</name>
        <dbReference type="ChEBI" id="CHEBI:60240"/>
    </ligand>
</feature>
<comment type="cofactor">
    <cofactor evidence="2">
        <name>Mg(2+)</name>
        <dbReference type="ChEBI" id="CHEBI:18420"/>
    </cofactor>
</comment>
<dbReference type="InterPro" id="IPR036523">
    <property type="entry name" value="SurE-like_sf"/>
</dbReference>
<dbReference type="HAMAP" id="MF_00060">
    <property type="entry name" value="SurE"/>
    <property type="match status" value="1"/>
</dbReference>
<dbReference type="InterPro" id="IPR002828">
    <property type="entry name" value="SurE-like_Pase/nucleotidase"/>
</dbReference>
<keyword evidence="7 9" id="KW-0547">Nucleotide-binding</keyword>
<gene>
    <name evidence="9 11" type="primary">surE</name>
    <name evidence="11" type="ORF">E6K72_12030</name>
</gene>
<dbReference type="EMBL" id="VBOS01000439">
    <property type="protein sequence ID" value="TMQ49777.1"/>
    <property type="molecule type" value="Genomic_DNA"/>
</dbReference>
<evidence type="ECO:0000313" key="12">
    <source>
        <dbReference type="Proteomes" id="UP000317716"/>
    </source>
</evidence>
<feature type="binding site" evidence="9">
    <location>
        <position position="9"/>
    </location>
    <ligand>
        <name>a divalent metal cation</name>
        <dbReference type="ChEBI" id="CHEBI:60240"/>
    </ligand>
</feature>
<dbReference type="InterPro" id="IPR030048">
    <property type="entry name" value="SurE"/>
</dbReference>
<dbReference type="EC" id="3.1.3.5" evidence="9"/>
<dbReference type="FunFam" id="3.40.1210.10:FF:000001">
    <property type="entry name" value="5'/3'-nucleotidase SurE"/>
    <property type="match status" value="1"/>
</dbReference>
<organism evidence="11 12">
    <name type="scientific">Eiseniibacteriota bacterium</name>
    <dbReference type="NCBI Taxonomy" id="2212470"/>
    <lineage>
        <taxon>Bacteria</taxon>
        <taxon>Candidatus Eiseniibacteriota</taxon>
    </lineage>
</organism>
<protein>
    <recommendedName>
        <fullName evidence="9">5'-nucleotidase SurE</fullName>
        <ecNumber evidence="9">3.1.3.5</ecNumber>
    </recommendedName>
    <alternativeName>
        <fullName evidence="9">Nucleoside 5'-monophosphate phosphohydrolase</fullName>
    </alternativeName>
</protein>
<feature type="binding site" evidence="9">
    <location>
        <position position="91"/>
    </location>
    <ligand>
        <name>a divalent metal cation</name>
        <dbReference type="ChEBI" id="CHEBI:60240"/>
    </ligand>
</feature>
<dbReference type="NCBIfam" id="NF001489">
    <property type="entry name" value="PRK00346.1-3"/>
    <property type="match status" value="1"/>
</dbReference>
<dbReference type="PANTHER" id="PTHR30457:SF12">
    <property type="entry name" value="5'_3'-NUCLEOTIDASE SURE"/>
    <property type="match status" value="1"/>
</dbReference>
<dbReference type="Gene3D" id="3.40.1210.10">
    <property type="entry name" value="Survival protein SurE-like phosphatase/nucleotidase"/>
    <property type="match status" value="1"/>
</dbReference>
<dbReference type="GO" id="GO:0008254">
    <property type="term" value="F:3'-nucleotidase activity"/>
    <property type="evidence" value="ECO:0007669"/>
    <property type="project" value="TreeGrafter"/>
</dbReference>
<evidence type="ECO:0000313" key="11">
    <source>
        <dbReference type="EMBL" id="TMQ49777.1"/>
    </source>
</evidence>
<accession>A0A538SEK1</accession>
<dbReference type="GO" id="GO:0004309">
    <property type="term" value="F:exopolyphosphatase activity"/>
    <property type="evidence" value="ECO:0007669"/>
    <property type="project" value="TreeGrafter"/>
</dbReference>
<comment type="cofactor">
    <cofactor evidence="9">
        <name>a divalent metal cation</name>
        <dbReference type="ChEBI" id="CHEBI:60240"/>
    </cofactor>
    <text evidence="9">Binds 1 divalent metal cation per subunit.</text>
</comment>
<dbReference type="GO" id="GO:0008253">
    <property type="term" value="F:5'-nucleotidase activity"/>
    <property type="evidence" value="ECO:0007669"/>
    <property type="project" value="UniProtKB-UniRule"/>
</dbReference>
<evidence type="ECO:0000256" key="6">
    <source>
        <dbReference type="ARBA" id="ARBA00022723"/>
    </source>
</evidence>
<comment type="subcellular location">
    <subcellularLocation>
        <location evidence="3 9">Cytoplasm</location>
    </subcellularLocation>
</comment>
<sequence length="248" mass="27447">MNILVTNDDGILAPALRALRSELAALGRVVVVAPDRDQSATSHSLTLHRPFRIHRHEADIYSVDGTPTDCVVCAWYGLLEAPPDLVISGINHGPNMGEDVFYSGTVAAAIEGAMQGSPALSVSLATRELTDFVAPASFVARLARRVMERGLPRRRLLNVNIPFRPWEEIRGVAVTTLGSRVYRDTLVRKVDPRGRDYYWIGGEDPVWDPREGTDFNAVHEGWISVTPLKLDLTDEPAVDTVQEWNLQK</sequence>
<keyword evidence="8 9" id="KW-0378">Hydrolase</keyword>
<dbReference type="AlphaFoldDB" id="A0A538SEK1"/>
<comment type="similarity">
    <text evidence="4 9">Belongs to the SurE nucleotidase family.</text>
</comment>